<dbReference type="Pfam" id="PF01814">
    <property type="entry name" value="Hemerythrin"/>
    <property type="match status" value="1"/>
</dbReference>
<dbReference type="RefSeq" id="WP_092834091.1">
    <property type="nucleotide sequence ID" value="NZ_FOVP01000002.1"/>
</dbReference>
<dbReference type="STRING" id="1005928.SAMN04487859_102261"/>
<dbReference type="InterPro" id="IPR019903">
    <property type="entry name" value="RIC_family"/>
</dbReference>
<name>A0A1I4Z358_9RHOB</name>
<keyword evidence="4" id="KW-0408">Iron</keyword>
<dbReference type="AlphaFoldDB" id="A0A1I4Z358"/>
<dbReference type="Gene3D" id="1.20.120.520">
    <property type="entry name" value="nmb1532 protein domain like"/>
    <property type="match status" value="1"/>
</dbReference>
<evidence type="ECO:0000256" key="3">
    <source>
        <dbReference type="ARBA" id="ARBA00022723"/>
    </source>
</evidence>
<dbReference type="EMBL" id="FOVP01000002">
    <property type="protein sequence ID" value="SFN44714.1"/>
    <property type="molecule type" value="Genomic_DNA"/>
</dbReference>
<dbReference type="OrthoDB" id="9797132at2"/>
<dbReference type="PANTHER" id="PTHR36438:SF1">
    <property type="entry name" value="IRON-SULFUR CLUSTER REPAIR PROTEIN YTFE"/>
    <property type="match status" value="1"/>
</dbReference>
<comment type="subcellular location">
    <subcellularLocation>
        <location evidence="1">Cytoplasm</location>
    </subcellularLocation>
</comment>
<organism evidence="6 7">
    <name type="scientific">Roseovarius lutimaris</name>
    <dbReference type="NCBI Taxonomy" id="1005928"/>
    <lineage>
        <taxon>Bacteria</taxon>
        <taxon>Pseudomonadati</taxon>
        <taxon>Pseudomonadota</taxon>
        <taxon>Alphaproteobacteria</taxon>
        <taxon>Rhodobacterales</taxon>
        <taxon>Roseobacteraceae</taxon>
        <taxon>Roseovarius</taxon>
    </lineage>
</organism>
<dbReference type="GO" id="GO:0005737">
    <property type="term" value="C:cytoplasm"/>
    <property type="evidence" value="ECO:0007669"/>
    <property type="project" value="UniProtKB-SubCell"/>
</dbReference>
<reference evidence="7" key="1">
    <citation type="submission" date="2016-10" db="EMBL/GenBank/DDBJ databases">
        <authorList>
            <person name="Varghese N."/>
            <person name="Submissions S."/>
        </authorList>
    </citation>
    <scope>NUCLEOTIDE SEQUENCE [LARGE SCALE GENOMIC DNA]</scope>
    <source>
        <strain evidence="7">DSM 28463</strain>
    </source>
</reference>
<sequence>MVRPIEFPGKDAPTPALIAHILERYHATHRRELPELIALGRKVETVHADDPNAPHGLTHALEALIVNLEVHMREEEENVFAAVDFGRPEKADGPIAALRHDHSGQEATLNKIAAITHGFRLPSYACGSWTRLYAGLGKLVEDMDEHMFLEDTVLFPRLEDAA</sequence>
<dbReference type="PANTHER" id="PTHR36438">
    <property type="entry name" value="IRON-SULFUR CLUSTER REPAIR PROTEIN YTFE"/>
    <property type="match status" value="1"/>
</dbReference>
<dbReference type="InterPro" id="IPR012312">
    <property type="entry name" value="Hemerythrin-like"/>
</dbReference>
<evidence type="ECO:0000256" key="1">
    <source>
        <dbReference type="ARBA" id="ARBA00004496"/>
    </source>
</evidence>
<evidence type="ECO:0000313" key="7">
    <source>
        <dbReference type="Proteomes" id="UP000198599"/>
    </source>
</evidence>
<evidence type="ECO:0000259" key="5">
    <source>
        <dbReference type="Pfam" id="PF01814"/>
    </source>
</evidence>
<keyword evidence="2" id="KW-0963">Cytoplasm</keyword>
<keyword evidence="7" id="KW-1185">Reference proteome</keyword>
<feature type="domain" description="Hemerythrin-like" evidence="5">
    <location>
        <begin position="18"/>
        <end position="158"/>
    </location>
</feature>
<evidence type="ECO:0000256" key="2">
    <source>
        <dbReference type="ARBA" id="ARBA00022490"/>
    </source>
</evidence>
<protein>
    <submittedName>
        <fullName evidence="6">Iron-sulfur cluster repair di-iron protein</fullName>
    </submittedName>
</protein>
<proteinExistence type="predicted"/>
<accession>A0A1I4Z358</accession>
<keyword evidence="3" id="KW-0479">Metal-binding</keyword>
<evidence type="ECO:0000256" key="4">
    <source>
        <dbReference type="ARBA" id="ARBA00023004"/>
    </source>
</evidence>
<dbReference type="GO" id="GO:0046872">
    <property type="term" value="F:metal ion binding"/>
    <property type="evidence" value="ECO:0007669"/>
    <property type="project" value="UniProtKB-KW"/>
</dbReference>
<dbReference type="Proteomes" id="UP000198599">
    <property type="component" value="Unassembled WGS sequence"/>
</dbReference>
<gene>
    <name evidence="6" type="ORF">SAMN04487859_102261</name>
</gene>
<evidence type="ECO:0000313" key="6">
    <source>
        <dbReference type="EMBL" id="SFN44714.1"/>
    </source>
</evidence>